<comment type="caution">
    <text evidence="10">The sequence shown here is derived from an EMBL/GenBank/DDBJ whole genome shotgun (WGS) entry which is preliminary data.</text>
</comment>
<accession>A0A2I1N9N1</accession>
<dbReference type="InterPro" id="IPR040239">
    <property type="entry name" value="HcpB-like"/>
</dbReference>
<evidence type="ECO:0000256" key="1">
    <source>
        <dbReference type="ARBA" id="ARBA00001526"/>
    </source>
</evidence>
<evidence type="ECO:0000256" key="3">
    <source>
        <dbReference type="ARBA" id="ARBA00012865"/>
    </source>
</evidence>
<comment type="similarity">
    <text evidence="2">Belongs to the hcp beta-lactamase family.</text>
</comment>
<feature type="signal peptide" evidence="9">
    <location>
        <begin position="1"/>
        <end position="16"/>
    </location>
</feature>
<dbReference type="EMBL" id="PKHU01000004">
    <property type="protein sequence ID" value="PKZ29090.1"/>
    <property type="molecule type" value="Genomic_DNA"/>
</dbReference>
<dbReference type="PANTHER" id="PTHR13891">
    <property type="entry name" value="CYTOCHROME C OXIDASE ASSEMBLY FACTOR 7"/>
    <property type="match status" value="1"/>
</dbReference>
<evidence type="ECO:0000256" key="2">
    <source>
        <dbReference type="ARBA" id="ARBA00008486"/>
    </source>
</evidence>
<organism evidence="10 11">
    <name type="scientific">Campylobacter ureolyticus</name>
    <dbReference type="NCBI Taxonomy" id="827"/>
    <lineage>
        <taxon>Bacteria</taxon>
        <taxon>Pseudomonadati</taxon>
        <taxon>Campylobacterota</taxon>
        <taxon>Epsilonproteobacteria</taxon>
        <taxon>Campylobacterales</taxon>
        <taxon>Campylobacteraceae</taxon>
        <taxon>Campylobacter</taxon>
    </lineage>
</organism>
<proteinExistence type="inferred from homology"/>
<sequence length="153" mass="17442">MRIFMFLIVSFFISFANEILDENSLSPQEQKYIKFDQNCTKGDSWSCSEIGMTHYKQGELIPAYVYFDKACKIEFGVGCELKAFVLTTYESYDEAFDIFKKACDNNSSYSCLNLAKLYDDGNGVDKNITKATELYLKACKLGENGACHMLNLR</sequence>
<dbReference type="Proteomes" id="UP000234639">
    <property type="component" value="Unassembled WGS sequence"/>
</dbReference>
<dbReference type="Gene3D" id="1.25.40.10">
    <property type="entry name" value="Tetratricopeptide repeat domain"/>
    <property type="match status" value="1"/>
</dbReference>
<evidence type="ECO:0000256" key="6">
    <source>
        <dbReference type="ARBA" id="ARBA00022803"/>
    </source>
</evidence>
<dbReference type="InterPro" id="IPR006597">
    <property type="entry name" value="Sel1-like"/>
</dbReference>
<reference evidence="10 11" key="1">
    <citation type="submission" date="2017-12" db="EMBL/GenBank/DDBJ databases">
        <title>Phylogenetic diversity of female urinary microbiome.</title>
        <authorList>
            <person name="Thomas-White K."/>
            <person name="Wolfe A.J."/>
        </authorList>
    </citation>
    <scope>NUCLEOTIDE SEQUENCE [LARGE SCALE GENOMIC DNA]</scope>
    <source>
        <strain evidence="10 11">UMB0112</strain>
    </source>
</reference>
<feature type="chain" id="PRO_5039952853" description="beta-lactamase" evidence="9">
    <location>
        <begin position="17"/>
        <end position="153"/>
    </location>
</feature>
<evidence type="ECO:0000256" key="9">
    <source>
        <dbReference type="SAM" id="SignalP"/>
    </source>
</evidence>
<comment type="catalytic activity">
    <reaction evidence="1">
        <text>a beta-lactam + H2O = a substituted beta-amino acid</text>
        <dbReference type="Rhea" id="RHEA:20401"/>
        <dbReference type="ChEBI" id="CHEBI:15377"/>
        <dbReference type="ChEBI" id="CHEBI:35627"/>
        <dbReference type="ChEBI" id="CHEBI:140347"/>
        <dbReference type="EC" id="3.5.2.6"/>
    </reaction>
</comment>
<dbReference type="GO" id="GO:0046677">
    <property type="term" value="P:response to antibiotic"/>
    <property type="evidence" value="ECO:0007669"/>
    <property type="project" value="UniProtKB-KW"/>
</dbReference>
<keyword evidence="6" id="KW-0802">TPR repeat</keyword>
<dbReference type="AlphaFoldDB" id="A0A2I1N9N1"/>
<evidence type="ECO:0000256" key="8">
    <source>
        <dbReference type="ARBA" id="ARBA00023251"/>
    </source>
</evidence>
<dbReference type="EC" id="3.5.2.6" evidence="3"/>
<evidence type="ECO:0000256" key="5">
    <source>
        <dbReference type="ARBA" id="ARBA00022801"/>
    </source>
</evidence>
<keyword evidence="9" id="KW-0732">Signal</keyword>
<evidence type="ECO:0000256" key="7">
    <source>
        <dbReference type="ARBA" id="ARBA00023157"/>
    </source>
</evidence>
<name>A0A2I1N9N1_9BACT</name>
<keyword evidence="7" id="KW-1015">Disulfide bond</keyword>
<evidence type="ECO:0000313" key="10">
    <source>
        <dbReference type="EMBL" id="PKZ29090.1"/>
    </source>
</evidence>
<evidence type="ECO:0000256" key="4">
    <source>
        <dbReference type="ARBA" id="ARBA00022737"/>
    </source>
</evidence>
<dbReference type="PANTHER" id="PTHR13891:SF1">
    <property type="entry name" value="CYTOCHROME C OXIDASE ASSEMBLY FACTOR 7"/>
    <property type="match status" value="1"/>
</dbReference>
<evidence type="ECO:0000313" key="11">
    <source>
        <dbReference type="Proteomes" id="UP000234639"/>
    </source>
</evidence>
<protein>
    <recommendedName>
        <fullName evidence="3">beta-lactamase</fullName>
        <ecNumber evidence="3">3.5.2.6</ecNumber>
    </recommendedName>
</protein>
<keyword evidence="4" id="KW-0677">Repeat</keyword>
<keyword evidence="8" id="KW-0046">Antibiotic resistance</keyword>
<gene>
    <name evidence="10" type="ORF">CYJ41_04420</name>
</gene>
<dbReference type="Pfam" id="PF08238">
    <property type="entry name" value="Sel1"/>
    <property type="match status" value="2"/>
</dbReference>
<dbReference type="SMART" id="SM00671">
    <property type="entry name" value="SEL1"/>
    <property type="match status" value="2"/>
</dbReference>
<dbReference type="InterPro" id="IPR011990">
    <property type="entry name" value="TPR-like_helical_dom_sf"/>
</dbReference>
<dbReference type="RefSeq" id="WP_101637159.1">
    <property type="nucleotide sequence ID" value="NZ_PKHU01000004.1"/>
</dbReference>
<keyword evidence="5" id="KW-0378">Hydrolase</keyword>
<dbReference type="GO" id="GO:0008800">
    <property type="term" value="F:beta-lactamase activity"/>
    <property type="evidence" value="ECO:0007669"/>
    <property type="project" value="UniProtKB-EC"/>
</dbReference>
<dbReference type="SUPFAM" id="SSF81901">
    <property type="entry name" value="HCP-like"/>
    <property type="match status" value="1"/>
</dbReference>